<evidence type="ECO:0000313" key="3">
    <source>
        <dbReference type="Proteomes" id="UP000003786"/>
    </source>
</evidence>
<evidence type="ECO:0000313" key="2">
    <source>
        <dbReference type="EMBL" id="BAM41620.1"/>
    </source>
</evidence>
<dbReference type="AlphaFoldDB" id="J4D9V4"/>
<dbReference type="Proteomes" id="UP000003786">
    <property type="component" value="Chromosome 4"/>
</dbReference>
<keyword evidence="1" id="KW-0812">Transmembrane</keyword>
<gene>
    <name evidence="2" type="ORF">TOT_040000001</name>
</gene>
<dbReference type="VEuPathDB" id="PiroplasmaDB:TOT_040000001"/>
<organism evidence="2 3">
    <name type="scientific">Theileria orientalis strain Shintoku</name>
    <dbReference type="NCBI Taxonomy" id="869250"/>
    <lineage>
        <taxon>Eukaryota</taxon>
        <taxon>Sar</taxon>
        <taxon>Alveolata</taxon>
        <taxon>Apicomplexa</taxon>
        <taxon>Aconoidasida</taxon>
        <taxon>Piroplasmida</taxon>
        <taxon>Theileriidae</taxon>
        <taxon>Theileria</taxon>
    </lineage>
</organism>
<feature type="transmembrane region" description="Helical" evidence="1">
    <location>
        <begin position="20"/>
        <end position="38"/>
    </location>
</feature>
<dbReference type="RefSeq" id="XP_009691921.1">
    <property type="nucleotide sequence ID" value="XM_009693626.1"/>
</dbReference>
<keyword evidence="1" id="KW-0472">Membrane</keyword>
<reference evidence="2 3" key="1">
    <citation type="journal article" date="2012" name="MBio">
        <title>Comparative genome analysis of three eukaryotic parasites with differing abilities to transform leukocytes reveals key mediators of Theileria-induced leukocyte transformation.</title>
        <authorList>
            <person name="Hayashida K."/>
            <person name="Hara Y."/>
            <person name="Abe T."/>
            <person name="Yamasaki C."/>
            <person name="Toyoda A."/>
            <person name="Kosuge T."/>
            <person name="Suzuki Y."/>
            <person name="Sato Y."/>
            <person name="Kawashima S."/>
            <person name="Katayama T."/>
            <person name="Wakaguri H."/>
            <person name="Inoue N."/>
            <person name="Homma K."/>
            <person name="Tada-Umezaki M."/>
            <person name="Yagi Y."/>
            <person name="Fujii Y."/>
            <person name="Habara T."/>
            <person name="Kanehisa M."/>
            <person name="Watanabe H."/>
            <person name="Ito K."/>
            <person name="Gojobori T."/>
            <person name="Sugawara H."/>
            <person name="Imanishi T."/>
            <person name="Weir W."/>
            <person name="Gardner M."/>
            <person name="Pain A."/>
            <person name="Shiels B."/>
            <person name="Hattori M."/>
            <person name="Nene V."/>
            <person name="Sugimoto C."/>
        </authorList>
    </citation>
    <scope>NUCLEOTIDE SEQUENCE [LARGE SCALE GENOMIC DNA]</scope>
    <source>
        <strain evidence="2 3">Shintoku</strain>
    </source>
</reference>
<sequence length="53" mass="6390">MMVQMCHQHLLLLPPNPSVMMPLSYFMYCVPPYSLYIFRRHRLWPLLSYSSSL</sequence>
<keyword evidence="3" id="KW-1185">Reference proteome</keyword>
<protein>
    <submittedName>
        <fullName evidence="2">Uncharacterized protein</fullName>
    </submittedName>
</protein>
<dbReference type="KEGG" id="tot:TOT_040000001"/>
<dbReference type="GeneID" id="20716107"/>
<proteinExistence type="predicted"/>
<name>J4D9V4_THEOR</name>
<evidence type="ECO:0000256" key="1">
    <source>
        <dbReference type="SAM" id="Phobius"/>
    </source>
</evidence>
<accession>J4D9V4</accession>
<dbReference type="EMBL" id="AP011949">
    <property type="protein sequence ID" value="BAM41620.1"/>
    <property type="molecule type" value="Genomic_DNA"/>
</dbReference>
<keyword evidence="1" id="KW-1133">Transmembrane helix</keyword>